<evidence type="ECO:0000256" key="2">
    <source>
        <dbReference type="ARBA" id="ARBA00022741"/>
    </source>
</evidence>
<dbReference type="PROSITE" id="PS00107">
    <property type="entry name" value="PROTEIN_KINASE_ATP"/>
    <property type="match status" value="1"/>
</dbReference>
<keyword evidence="8" id="KW-0812">Transmembrane</keyword>
<comment type="caution">
    <text evidence="10">The sequence shown here is derived from an EMBL/GenBank/DDBJ whole genome shotgun (WGS) entry which is preliminary data.</text>
</comment>
<keyword evidence="2 6" id="KW-0547">Nucleotide-binding</keyword>
<keyword evidence="4 6" id="KW-0067">ATP-binding</keyword>
<evidence type="ECO:0000313" key="10">
    <source>
        <dbReference type="EMBL" id="EMI55900.1"/>
    </source>
</evidence>
<dbReference type="SMART" id="SM00220">
    <property type="entry name" value="S_TKc"/>
    <property type="match status" value="1"/>
</dbReference>
<dbReference type="Gene3D" id="1.25.40.10">
    <property type="entry name" value="Tetratricopeptide repeat domain"/>
    <property type="match status" value="3"/>
</dbReference>
<evidence type="ECO:0000259" key="9">
    <source>
        <dbReference type="PROSITE" id="PS50011"/>
    </source>
</evidence>
<protein>
    <submittedName>
        <fullName evidence="10">Serine/threonine protein kinase</fullName>
        <ecNumber evidence="10">2.7.-.-</ecNumber>
    </submittedName>
</protein>
<sequence>MSPSEHESSFETDSSDWSDDEPLVMRRLSHQQKDRLAEMLEQYMAEMERGVAPSVESLTRANPELREALRECVDGLQNLHQLAFDQPVATTNERFVDDANLLGDFELHEEIGRGGMGVVYRATQRSLRRDVAIKLLPLGSMLDEQKLTRFRHEAEAAACLQHPHIVPIFAVGCEKGTHYYAMQFIAGDSLDQVIHRVNRGRASSSWRTVVKQAIAVADGLHAAHELGIVHRDIKPSNLIVDQDGKVWISDFGLARVQNNVSLTQSGDVIGTMRYMSPEQTRGESALVDGRADVYSLGATLYEVLCGHPAHDGEDAPAILRQIDEDAVVPLRNRFREIPRDLDTVIAKAMSKRRDDRYETARDFADDLQRVLDGEPTVARPPSLLDHCVRYAVRYRGWVAIASVIGMLTIAGFAIGTFLLAAEKSVSDVNALRAMANERTAREAVFGLGSQVAELLADIPAASSERQQLLMQALLYYERLAAQTDTGDDQNFERRIDLATTYGKIGELQGDLGENDRAIESLRRSERLFSTIAASRPGDADVVLQWTISQNNLAQQYAVSGDLKEAADWFGKAIINQTRIQADGNVRVTKELATTLNNLGQLLSDTENVEQAESVYRRAIDLLDGHAELAELRGTIQSNLAGVISKRDPAQACILARRSLDAQIARLEKNPGDAEAATRVILTLNTLATSQAKQSKHREAIETLRQAIDVSQQLRARWPEQPIYRRDLGISLNHLGLSLAAIGKLQYALEAFDRANEHAVVLQQSFPNDAEIRSMSGGILNNLGFLSEQLGERQNARDYFARAIEQQKKAVSLAPQVPRYQAFLQKHQTNLHDLGGES</sequence>
<evidence type="ECO:0000256" key="1">
    <source>
        <dbReference type="ARBA" id="ARBA00022679"/>
    </source>
</evidence>
<dbReference type="Proteomes" id="UP000011885">
    <property type="component" value="Unassembled WGS sequence"/>
</dbReference>
<keyword evidence="11" id="KW-1185">Reference proteome</keyword>
<dbReference type="InterPro" id="IPR008271">
    <property type="entry name" value="Ser/Thr_kinase_AS"/>
</dbReference>
<dbReference type="Gene3D" id="1.10.510.10">
    <property type="entry name" value="Transferase(Phosphotransferase) domain 1"/>
    <property type="match status" value="1"/>
</dbReference>
<organism evidence="10 11">
    <name type="scientific">Rhodopirellula sallentina SM41</name>
    <dbReference type="NCBI Taxonomy" id="1263870"/>
    <lineage>
        <taxon>Bacteria</taxon>
        <taxon>Pseudomonadati</taxon>
        <taxon>Planctomycetota</taxon>
        <taxon>Planctomycetia</taxon>
        <taxon>Pirellulales</taxon>
        <taxon>Pirellulaceae</taxon>
        <taxon>Rhodopirellula</taxon>
    </lineage>
</organism>
<keyword evidence="8" id="KW-0472">Membrane</keyword>
<feature type="region of interest" description="Disordered" evidence="7">
    <location>
        <begin position="1"/>
        <end position="21"/>
    </location>
</feature>
<evidence type="ECO:0000313" key="11">
    <source>
        <dbReference type="Proteomes" id="UP000011885"/>
    </source>
</evidence>
<dbReference type="InterPro" id="IPR011990">
    <property type="entry name" value="TPR-like_helical_dom_sf"/>
</dbReference>
<dbReference type="EC" id="2.7.-.-" evidence="10"/>
<gene>
    <name evidence="10" type="ORF">RSSM_02679</name>
</gene>
<dbReference type="EMBL" id="ANOH01000188">
    <property type="protein sequence ID" value="EMI55900.1"/>
    <property type="molecule type" value="Genomic_DNA"/>
</dbReference>
<accession>M5U369</accession>
<dbReference type="Pfam" id="PF00069">
    <property type="entry name" value="Pkinase"/>
    <property type="match status" value="1"/>
</dbReference>
<dbReference type="InterPro" id="IPR000719">
    <property type="entry name" value="Prot_kinase_dom"/>
</dbReference>
<dbReference type="PROSITE" id="PS50005">
    <property type="entry name" value="TPR"/>
    <property type="match status" value="1"/>
</dbReference>
<evidence type="ECO:0000256" key="5">
    <source>
        <dbReference type="PROSITE-ProRule" id="PRU00339"/>
    </source>
</evidence>
<dbReference type="GO" id="GO:0004674">
    <property type="term" value="F:protein serine/threonine kinase activity"/>
    <property type="evidence" value="ECO:0007669"/>
    <property type="project" value="UniProtKB-KW"/>
</dbReference>
<keyword evidence="3 10" id="KW-0418">Kinase</keyword>
<keyword evidence="5" id="KW-0802">TPR repeat</keyword>
<dbReference type="InterPro" id="IPR017441">
    <property type="entry name" value="Protein_kinase_ATP_BS"/>
</dbReference>
<dbReference type="PROSITE" id="PS00108">
    <property type="entry name" value="PROTEIN_KINASE_ST"/>
    <property type="match status" value="1"/>
</dbReference>
<dbReference type="Pfam" id="PF13181">
    <property type="entry name" value="TPR_8"/>
    <property type="match status" value="1"/>
</dbReference>
<dbReference type="SUPFAM" id="SSF48452">
    <property type="entry name" value="TPR-like"/>
    <property type="match status" value="2"/>
</dbReference>
<feature type="transmembrane region" description="Helical" evidence="8">
    <location>
        <begin position="397"/>
        <end position="421"/>
    </location>
</feature>
<proteinExistence type="predicted"/>
<dbReference type="PANTHER" id="PTHR43289:SF34">
    <property type="entry name" value="SERINE_THREONINE-PROTEIN KINASE YBDM-RELATED"/>
    <property type="match status" value="1"/>
</dbReference>
<dbReference type="PATRIC" id="fig|1263870.3.peg.2846"/>
<dbReference type="CDD" id="cd14014">
    <property type="entry name" value="STKc_PknB_like"/>
    <property type="match status" value="1"/>
</dbReference>
<feature type="repeat" description="TPR" evidence="5">
    <location>
        <begin position="592"/>
        <end position="625"/>
    </location>
</feature>
<feature type="domain" description="Protein kinase" evidence="9">
    <location>
        <begin position="105"/>
        <end position="371"/>
    </location>
</feature>
<dbReference type="Gene3D" id="3.30.200.20">
    <property type="entry name" value="Phosphorylase Kinase, domain 1"/>
    <property type="match status" value="1"/>
</dbReference>
<dbReference type="PANTHER" id="PTHR43289">
    <property type="entry name" value="MITOGEN-ACTIVATED PROTEIN KINASE KINASE KINASE 20-RELATED"/>
    <property type="match status" value="1"/>
</dbReference>
<dbReference type="AlphaFoldDB" id="M5U369"/>
<evidence type="ECO:0000256" key="7">
    <source>
        <dbReference type="SAM" id="MobiDB-lite"/>
    </source>
</evidence>
<keyword evidence="8" id="KW-1133">Transmembrane helix</keyword>
<name>M5U369_9BACT</name>
<dbReference type="GO" id="GO:0005524">
    <property type="term" value="F:ATP binding"/>
    <property type="evidence" value="ECO:0007669"/>
    <property type="project" value="UniProtKB-UniRule"/>
</dbReference>
<evidence type="ECO:0000256" key="8">
    <source>
        <dbReference type="SAM" id="Phobius"/>
    </source>
</evidence>
<dbReference type="PROSITE" id="PS50011">
    <property type="entry name" value="PROTEIN_KINASE_DOM"/>
    <property type="match status" value="1"/>
</dbReference>
<keyword evidence="10" id="KW-0723">Serine/threonine-protein kinase</keyword>
<keyword evidence="1 10" id="KW-0808">Transferase</keyword>
<dbReference type="Pfam" id="PF13374">
    <property type="entry name" value="TPR_10"/>
    <property type="match status" value="1"/>
</dbReference>
<feature type="binding site" evidence="6">
    <location>
        <position position="134"/>
    </location>
    <ligand>
        <name>ATP</name>
        <dbReference type="ChEBI" id="CHEBI:30616"/>
    </ligand>
</feature>
<dbReference type="SMART" id="SM00028">
    <property type="entry name" value="TPR"/>
    <property type="match status" value="6"/>
</dbReference>
<reference evidence="10 11" key="1">
    <citation type="journal article" date="2013" name="Mar. Genomics">
        <title>Expression of sulfatases in Rhodopirellula baltica and the diversity of sulfatases in the genus Rhodopirellula.</title>
        <authorList>
            <person name="Wegner C.E."/>
            <person name="Richter-Heitmann T."/>
            <person name="Klindworth A."/>
            <person name="Klockow C."/>
            <person name="Richter M."/>
            <person name="Achstetter T."/>
            <person name="Glockner F.O."/>
            <person name="Harder J."/>
        </authorList>
    </citation>
    <scope>NUCLEOTIDE SEQUENCE [LARGE SCALE GENOMIC DNA]</scope>
    <source>
        <strain evidence="10 11">SM41</strain>
    </source>
</reference>
<dbReference type="SUPFAM" id="SSF56112">
    <property type="entry name" value="Protein kinase-like (PK-like)"/>
    <property type="match status" value="1"/>
</dbReference>
<dbReference type="InterPro" id="IPR011009">
    <property type="entry name" value="Kinase-like_dom_sf"/>
</dbReference>
<dbReference type="RefSeq" id="WP_008678740.1">
    <property type="nucleotide sequence ID" value="NZ_ANOH01000188.1"/>
</dbReference>
<evidence type="ECO:0000256" key="4">
    <source>
        <dbReference type="ARBA" id="ARBA00022840"/>
    </source>
</evidence>
<dbReference type="InterPro" id="IPR019734">
    <property type="entry name" value="TPR_rpt"/>
</dbReference>
<evidence type="ECO:0000256" key="6">
    <source>
        <dbReference type="PROSITE-ProRule" id="PRU10141"/>
    </source>
</evidence>
<evidence type="ECO:0000256" key="3">
    <source>
        <dbReference type="ARBA" id="ARBA00022777"/>
    </source>
</evidence>